<proteinExistence type="predicted"/>
<dbReference type="Proteomes" id="UP001354989">
    <property type="component" value="Plasmid pPP3"/>
</dbReference>
<dbReference type="InterPro" id="IPR015943">
    <property type="entry name" value="WD40/YVTN_repeat-like_dom_sf"/>
</dbReference>
<dbReference type="Gene3D" id="2.130.10.10">
    <property type="entry name" value="YVTN repeat-like/Quinoprotein amine dehydrogenase"/>
    <property type="match status" value="1"/>
</dbReference>
<sequence>MKKLLLYFAMLWLISACNNPEDARPVDVNPPTKGSYQNGVFIVNEGNFDWGVGTLSFLHDATGNEAQQIDNLIFKEANEFELGNIFQSMKIIGGKGYLILNNSEKIVIIDPYTCKYLDQIDIPKGSPRYLEQVTDDKAYLTELYAGCFWVLDLKTNTVTKKVTTDGGWTEGIATIGNYAFITKARTMYDSNQADQELLKIDKNTDEIVDRMPLPKGPKNVVVDKNAQLWVLCEGQIVGDSPQLVRIDPEQMKITRQFSFDNLTATWPGHLRINREKNTLYYINGGVYQQPIDATTLNSQPFIPVAENQIYYGLDLDPANDDIYLSDAIDYLQKGLIFHYNHLGELISKFNADVMPNQFVFWRPEEDK</sequence>
<geneLocation type="plasmid" evidence="2 3">
    <name>pPP3</name>
</geneLocation>
<gene>
    <name evidence="2" type="ORF">PEPS_39240</name>
</gene>
<dbReference type="EMBL" id="AP025295">
    <property type="protein sequence ID" value="BDD01644.1"/>
    <property type="molecule type" value="Genomic_DNA"/>
</dbReference>
<dbReference type="SUPFAM" id="SSF63825">
    <property type="entry name" value="YWTD domain"/>
    <property type="match status" value="1"/>
</dbReference>
<evidence type="ECO:0008006" key="4">
    <source>
        <dbReference type="Google" id="ProtNLM"/>
    </source>
</evidence>
<feature type="signal peptide" evidence="1">
    <location>
        <begin position="1"/>
        <end position="23"/>
    </location>
</feature>
<evidence type="ECO:0000313" key="3">
    <source>
        <dbReference type="Proteomes" id="UP001354989"/>
    </source>
</evidence>
<dbReference type="InterPro" id="IPR051200">
    <property type="entry name" value="Host-pathogen_enzymatic-act"/>
</dbReference>
<dbReference type="Pfam" id="PF16819">
    <property type="entry name" value="DUF5074"/>
    <property type="match status" value="1"/>
</dbReference>
<protein>
    <recommendedName>
        <fullName evidence="4">YncE family protein</fullName>
    </recommendedName>
</protein>
<evidence type="ECO:0000313" key="2">
    <source>
        <dbReference type="EMBL" id="BDD01644.1"/>
    </source>
</evidence>
<reference evidence="2 3" key="1">
    <citation type="submission" date="2021-12" db="EMBL/GenBank/DDBJ databases">
        <title>Genome sequencing of bacteria with rrn-lacking chromosome and rrn-plasmid.</title>
        <authorList>
            <person name="Anda M."/>
            <person name="Iwasaki W."/>
        </authorList>
    </citation>
    <scope>NUCLEOTIDE SEQUENCE [LARGE SCALE GENOMIC DNA]</scope>
    <source>
        <strain evidence="2 3">NBRC 101262</strain>
        <plasmid evidence="2 3">pPP3</plasmid>
    </source>
</reference>
<dbReference type="InterPro" id="IPR031815">
    <property type="entry name" value="DUF5074"/>
</dbReference>
<dbReference type="PROSITE" id="PS51257">
    <property type="entry name" value="PROKAR_LIPOPROTEIN"/>
    <property type="match status" value="1"/>
</dbReference>
<evidence type="ECO:0000256" key="1">
    <source>
        <dbReference type="SAM" id="SignalP"/>
    </source>
</evidence>
<keyword evidence="1" id="KW-0732">Signal</keyword>
<keyword evidence="2" id="KW-0614">Plasmid</keyword>
<name>A0ABM7VKW5_9BACT</name>
<dbReference type="RefSeq" id="WP_338399060.1">
    <property type="nucleotide sequence ID" value="NZ_AP025295.1"/>
</dbReference>
<dbReference type="PANTHER" id="PTHR47197:SF3">
    <property type="entry name" value="DIHYDRO-HEME D1 DEHYDROGENASE"/>
    <property type="match status" value="1"/>
</dbReference>
<organism evidence="2 3">
    <name type="scientific">Persicobacter psychrovividus</name>
    <dbReference type="NCBI Taxonomy" id="387638"/>
    <lineage>
        <taxon>Bacteria</taxon>
        <taxon>Pseudomonadati</taxon>
        <taxon>Bacteroidota</taxon>
        <taxon>Cytophagia</taxon>
        <taxon>Cytophagales</taxon>
        <taxon>Persicobacteraceae</taxon>
        <taxon>Persicobacter</taxon>
    </lineage>
</organism>
<feature type="chain" id="PRO_5047040638" description="YncE family protein" evidence="1">
    <location>
        <begin position="24"/>
        <end position="367"/>
    </location>
</feature>
<dbReference type="PANTHER" id="PTHR47197">
    <property type="entry name" value="PROTEIN NIRF"/>
    <property type="match status" value="1"/>
</dbReference>
<accession>A0ABM7VKW5</accession>
<keyword evidence="3" id="KW-1185">Reference proteome</keyword>